<dbReference type="EMBL" id="GBYB01013954">
    <property type="protein sequence ID" value="JAG83721.1"/>
    <property type="molecule type" value="Transcribed_RNA"/>
</dbReference>
<dbReference type="Gene3D" id="3.20.20.80">
    <property type="entry name" value="Glycosidases"/>
    <property type="match status" value="1"/>
</dbReference>
<evidence type="ECO:0000313" key="3">
    <source>
        <dbReference type="EMBL" id="JAG83721.1"/>
    </source>
</evidence>
<keyword evidence="2" id="KW-1133">Transmembrane helix</keyword>
<sequence>MSYFETNFWPRQQYQNIEKPNGNVCRSICTSVIVGFFMALFVIAVWNVSFHRSGKSYVVLLDASREVIHKTSPRFLSFGLDSSLLRDMKKLPINDERLVNLARHLSPAFVRIGGTSADCLIFNETVEGNMRRNPVDGEDISNFTLTDTDYISIYDFTSRAGLRMLFDLNVLIRTPYNQWDDSNAKKLIAFSKGQEMKIDWQLGNEPNSFHHVFDRIIPPDQLGKDHFHLRNLLNSLGYEASILVGPETNHIGDPDDKGVNYASAFLVNDGHSVDFVTWHQYYLNGREAKVMDFIDPAVFNRLPAEINAFQRAINISGRDIKMWLSETSTAYGGGAPELSDRYVAGFLWLDKLGYSASAGVNVVIRQTLFGGNYAMVGKDLVPNPDWWVSVLYKKLVSENVLHLESANNSGTLRLYAHCTPETSLISGVPAVTIYGVNLDVHKARISIQGNWIRKNAKVLLYILTGDFLKSSEIRLNGGILKLKPDGSLPPFTPVIIDPSQIITLPPLSMAFIVIHGAEIPACSP</sequence>
<dbReference type="InterPro" id="IPR017853">
    <property type="entry name" value="GH"/>
</dbReference>
<reference evidence="3" key="1">
    <citation type="submission" date="2015-01" db="EMBL/GenBank/DDBJ databases">
        <title>Transcriptome Assembly of Fopius arisanus.</title>
        <authorList>
            <person name="Geib S."/>
        </authorList>
    </citation>
    <scope>NUCLEOTIDE SEQUENCE</scope>
</reference>
<dbReference type="PANTHER" id="PTHR46145">
    <property type="entry name" value="HEPARANASE"/>
    <property type="match status" value="1"/>
</dbReference>
<dbReference type="FunFam" id="3.20.20.80:FF:000024">
    <property type="entry name" value="Heparanase 2"/>
    <property type="match status" value="1"/>
</dbReference>
<evidence type="ECO:0000256" key="2">
    <source>
        <dbReference type="SAM" id="Phobius"/>
    </source>
</evidence>
<accession>A0A0C9RBP0</accession>
<dbReference type="Pfam" id="PF03662">
    <property type="entry name" value="Glyco_hydro_79n"/>
    <property type="match status" value="1"/>
</dbReference>
<dbReference type="SUPFAM" id="SSF51445">
    <property type="entry name" value="(Trans)glycosidases"/>
    <property type="match status" value="1"/>
</dbReference>
<keyword evidence="2" id="KW-0812">Transmembrane</keyword>
<keyword evidence="2" id="KW-0472">Membrane</keyword>
<dbReference type="GO" id="GO:0016020">
    <property type="term" value="C:membrane"/>
    <property type="evidence" value="ECO:0007669"/>
    <property type="project" value="InterPro"/>
</dbReference>
<feature type="transmembrane region" description="Helical" evidence="2">
    <location>
        <begin position="24"/>
        <end position="46"/>
    </location>
</feature>
<dbReference type="GO" id="GO:0005615">
    <property type="term" value="C:extracellular space"/>
    <property type="evidence" value="ECO:0007669"/>
    <property type="project" value="TreeGrafter"/>
</dbReference>
<proteinExistence type="inferred from homology"/>
<protein>
    <submittedName>
        <fullName evidence="3">HPSE_0 protein</fullName>
    </submittedName>
</protein>
<dbReference type="AlphaFoldDB" id="A0A0C9RBP0"/>
<dbReference type="GO" id="GO:0031012">
    <property type="term" value="C:extracellular matrix"/>
    <property type="evidence" value="ECO:0007669"/>
    <property type="project" value="TreeGrafter"/>
</dbReference>
<organism evidence="3">
    <name type="scientific">Fopius arisanus</name>
    <dbReference type="NCBI Taxonomy" id="64838"/>
    <lineage>
        <taxon>Eukaryota</taxon>
        <taxon>Metazoa</taxon>
        <taxon>Ecdysozoa</taxon>
        <taxon>Arthropoda</taxon>
        <taxon>Hexapoda</taxon>
        <taxon>Insecta</taxon>
        <taxon>Pterygota</taxon>
        <taxon>Neoptera</taxon>
        <taxon>Endopterygota</taxon>
        <taxon>Hymenoptera</taxon>
        <taxon>Apocrita</taxon>
        <taxon>Ichneumonoidea</taxon>
        <taxon>Braconidae</taxon>
        <taxon>Opiinae</taxon>
        <taxon>Fopius</taxon>
    </lineage>
</organism>
<dbReference type="GO" id="GO:0016798">
    <property type="term" value="F:hydrolase activity, acting on glycosyl bonds"/>
    <property type="evidence" value="ECO:0007669"/>
    <property type="project" value="InterPro"/>
</dbReference>
<evidence type="ECO:0000256" key="1">
    <source>
        <dbReference type="ARBA" id="ARBA00009800"/>
    </source>
</evidence>
<name>A0A0C9RBP0_9HYME</name>
<dbReference type="PANTHER" id="PTHR46145:SF4">
    <property type="entry name" value="HEPARANASE"/>
    <property type="match status" value="1"/>
</dbReference>
<gene>
    <name evidence="3" type="primary">HPSE_0</name>
    <name evidence="3" type="ORF">g.11380</name>
</gene>
<dbReference type="InterPro" id="IPR005199">
    <property type="entry name" value="Glyco_hydro_79"/>
</dbReference>
<comment type="similarity">
    <text evidence="1">Belongs to the glycosyl hydrolase 79 family.</text>
</comment>